<dbReference type="Pfam" id="PF00892">
    <property type="entry name" value="EamA"/>
    <property type="match status" value="2"/>
</dbReference>
<feature type="transmembrane region" description="Helical" evidence="7">
    <location>
        <begin position="250"/>
        <end position="270"/>
    </location>
</feature>
<evidence type="ECO:0000256" key="3">
    <source>
        <dbReference type="ARBA" id="ARBA00022475"/>
    </source>
</evidence>
<feature type="domain" description="EamA" evidence="8">
    <location>
        <begin position="158"/>
        <end position="291"/>
    </location>
</feature>
<dbReference type="RefSeq" id="WP_218138764.1">
    <property type="nucleotide sequence ID" value="NZ_FNQG01000012.1"/>
</dbReference>
<protein>
    <submittedName>
        <fullName evidence="9">Permease of the drug/metabolite transporter (DMT) superfamily</fullName>
    </submittedName>
</protein>
<organism evidence="9 10">
    <name type="scientific">Selenomonas ruminantium</name>
    <dbReference type="NCBI Taxonomy" id="971"/>
    <lineage>
        <taxon>Bacteria</taxon>
        <taxon>Bacillati</taxon>
        <taxon>Bacillota</taxon>
        <taxon>Negativicutes</taxon>
        <taxon>Selenomonadales</taxon>
        <taxon>Selenomonadaceae</taxon>
        <taxon>Selenomonas</taxon>
    </lineage>
</organism>
<gene>
    <name evidence="9" type="ORF">SAMN05660648_02546</name>
</gene>
<dbReference type="AlphaFoldDB" id="A0A1H3ZRA3"/>
<evidence type="ECO:0000256" key="6">
    <source>
        <dbReference type="ARBA" id="ARBA00023136"/>
    </source>
</evidence>
<comment type="subcellular location">
    <subcellularLocation>
        <location evidence="1">Cell membrane</location>
        <topology evidence="1">Multi-pass membrane protein</topology>
    </subcellularLocation>
</comment>
<accession>A0A1H3ZRA3</accession>
<dbReference type="InterPro" id="IPR051258">
    <property type="entry name" value="Diverse_Substrate_Transporter"/>
</dbReference>
<dbReference type="InterPro" id="IPR000620">
    <property type="entry name" value="EamA_dom"/>
</dbReference>
<feature type="transmembrane region" description="Helical" evidence="7">
    <location>
        <begin position="7"/>
        <end position="25"/>
    </location>
</feature>
<dbReference type="SUPFAM" id="SSF103481">
    <property type="entry name" value="Multidrug resistance efflux transporter EmrE"/>
    <property type="match status" value="2"/>
</dbReference>
<evidence type="ECO:0000313" key="9">
    <source>
        <dbReference type="EMBL" id="SEA25911.1"/>
    </source>
</evidence>
<reference evidence="9 10" key="1">
    <citation type="submission" date="2016-10" db="EMBL/GenBank/DDBJ databases">
        <authorList>
            <person name="de Groot N.N."/>
        </authorList>
    </citation>
    <scope>NUCLEOTIDE SEQUENCE [LARGE SCALE GENOMIC DNA]</scope>
    <source>
        <strain evidence="9 10">DSM 2872</strain>
    </source>
</reference>
<feature type="transmembrane region" description="Helical" evidence="7">
    <location>
        <begin position="192"/>
        <end position="209"/>
    </location>
</feature>
<dbReference type="PANTHER" id="PTHR42920">
    <property type="entry name" value="OS03G0707200 PROTEIN-RELATED"/>
    <property type="match status" value="1"/>
</dbReference>
<dbReference type="Proteomes" id="UP000183469">
    <property type="component" value="Unassembled WGS sequence"/>
</dbReference>
<feature type="domain" description="EamA" evidence="8">
    <location>
        <begin position="6"/>
        <end position="148"/>
    </location>
</feature>
<evidence type="ECO:0000256" key="2">
    <source>
        <dbReference type="ARBA" id="ARBA00007362"/>
    </source>
</evidence>
<comment type="similarity">
    <text evidence="2">Belongs to the EamA transporter family.</text>
</comment>
<dbReference type="EMBL" id="FNQG01000012">
    <property type="protein sequence ID" value="SEA25911.1"/>
    <property type="molecule type" value="Genomic_DNA"/>
</dbReference>
<feature type="transmembrane region" description="Helical" evidence="7">
    <location>
        <begin position="276"/>
        <end position="296"/>
    </location>
</feature>
<evidence type="ECO:0000313" key="10">
    <source>
        <dbReference type="Proteomes" id="UP000183469"/>
    </source>
</evidence>
<evidence type="ECO:0000256" key="4">
    <source>
        <dbReference type="ARBA" id="ARBA00022692"/>
    </source>
</evidence>
<evidence type="ECO:0000256" key="1">
    <source>
        <dbReference type="ARBA" id="ARBA00004651"/>
    </source>
</evidence>
<dbReference type="GO" id="GO:0005886">
    <property type="term" value="C:plasma membrane"/>
    <property type="evidence" value="ECO:0007669"/>
    <property type="project" value="UniProtKB-SubCell"/>
</dbReference>
<name>A0A1H3ZRA3_SELRU</name>
<keyword evidence="6 7" id="KW-0472">Membrane</keyword>
<feature type="transmembrane region" description="Helical" evidence="7">
    <location>
        <begin position="221"/>
        <end position="238"/>
    </location>
</feature>
<keyword evidence="4 7" id="KW-0812">Transmembrane</keyword>
<evidence type="ECO:0000259" key="8">
    <source>
        <dbReference type="Pfam" id="PF00892"/>
    </source>
</evidence>
<feature type="transmembrane region" description="Helical" evidence="7">
    <location>
        <begin position="133"/>
        <end position="149"/>
    </location>
</feature>
<dbReference type="InterPro" id="IPR037185">
    <property type="entry name" value="EmrE-like"/>
</dbReference>
<sequence length="301" mass="32609">MSDKVRGNVMLLLTAMIWGGGFVAQSAGMDYIGPFTFCAARYVLAMLALIPVIFLFSVQARKNPRASLGKKFAPDRVTLWGGLYCGLTLGVADALQQVGICYTTAGKAGFITALYIIMVPLMGRVVGQRIPKVLAFCVLLAIVGFYFLCVNEELSVGYGDFLTLCCAVFFSLHIWVIDYFMKRKADGIKLSWVQFAVAFVFASGLVGGFEAPSLESLWAARYPLLFAGVISSGIAYTLQILGQKYTDPTIATLLMSLESVFAVIAGWAVLGEVMNGREIFGCVLVFIAVLLAQLPLPALKR</sequence>
<evidence type="ECO:0000256" key="7">
    <source>
        <dbReference type="SAM" id="Phobius"/>
    </source>
</evidence>
<evidence type="ECO:0000256" key="5">
    <source>
        <dbReference type="ARBA" id="ARBA00022989"/>
    </source>
</evidence>
<feature type="transmembrane region" description="Helical" evidence="7">
    <location>
        <begin position="31"/>
        <end position="56"/>
    </location>
</feature>
<keyword evidence="3" id="KW-1003">Cell membrane</keyword>
<feature type="transmembrane region" description="Helical" evidence="7">
    <location>
        <begin position="108"/>
        <end position="126"/>
    </location>
</feature>
<dbReference type="PANTHER" id="PTHR42920:SF5">
    <property type="entry name" value="EAMA DOMAIN-CONTAINING PROTEIN"/>
    <property type="match status" value="1"/>
</dbReference>
<feature type="transmembrane region" description="Helical" evidence="7">
    <location>
        <begin position="77"/>
        <end position="96"/>
    </location>
</feature>
<proteinExistence type="inferred from homology"/>
<keyword evidence="5 7" id="KW-1133">Transmembrane helix</keyword>
<feature type="transmembrane region" description="Helical" evidence="7">
    <location>
        <begin position="161"/>
        <end position="180"/>
    </location>
</feature>